<dbReference type="PANTHER" id="PTHR31407">
    <property type="match status" value="1"/>
</dbReference>
<proteinExistence type="predicted"/>
<dbReference type="EMBL" id="SSTE01014560">
    <property type="protein sequence ID" value="KAA0045406.1"/>
    <property type="molecule type" value="Genomic_DNA"/>
</dbReference>
<accession>A0A5A7TTF9</accession>
<dbReference type="GO" id="GO:0015979">
    <property type="term" value="P:photosynthesis"/>
    <property type="evidence" value="ECO:0007669"/>
    <property type="project" value="InterPro"/>
</dbReference>
<gene>
    <name evidence="2" type="ORF">E6C27_scaffold422G00200</name>
</gene>
<dbReference type="OrthoDB" id="2013293at2759"/>
<organism evidence="2 3">
    <name type="scientific">Cucumis melo var. makuwa</name>
    <name type="common">Oriental melon</name>
    <dbReference type="NCBI Taxonomy" id="1194695"/>
    <lineage>
        <taxon>Eukaryota</taxon>
        <taxon>Viridiplantae</taxon>
        <taxon>Streptophyta</taxon>
        <taxon>Embryophyta</taxon>
        <taxon>Tracheophyta</taxon>
        <taxon>Spermatophyta</taxon>
        <taxon>Magnoliopsida</taxon>
        <taxon>eudicotyledons</taxon>
        <taxon>Gunneridae</taxon>
        <taxon>Pentapetalae</taxon>
        <taxon>rosids</taxon>
        <taxon>fabids</taxon>
        <taxon>Cucurbitales</taxon>
        <taxon>Cucurbitaceae</taxon>
        <taxon>Benincaseae</taxon>
        <taxon>Cucumis</taxon>
    </lineage>
</organism>
<name>A0A5A7TTF9_CUCMM</name>
<dbReference type="SUPFAM" id="SSF55724">
    <property type="entry name" value="Mog1p/PsbP-like"/>
    <property type="match status" value="1"/>
</dbReference>
<dbReference type="STRING" id="1194695.A0A5A7TTF9"/>
<evidence type="ECO:0000313" key="2">
    <source>
        <dbReference type="EMBL" id="KAA0045406.1"/>
    </source>
</evidence>
<dbReference type="GO" id="GO:0009654">
    <property type="term" value="C:photosystem II oxygen evolving complex"/>
    <property type="evidence" value="ECO:0007669"/>
    <property type="project" value="InterPro"/>
</dbReference>
<sequence length="147" mass="15927">MLGIGFTAFSLQEVVSNALAESGTNLPSSPLVSEITLSPFDEANKFSLVIPQDWQVGNGEPNGFKSVTAFFPQETSTSNVSVVISGLGPDFTRMESFGKVEEFADTLVSGLDRSWKRPPGVAAKLINCRSSKGMWLNYNQSTLHLHN</sequence>
<feature type="domain" description="PsbP C-terminal" evidence="1">
    <location>
        <begin position="38"/>
        <end position="132"/>
    </location>
</feature>
<dbReference type="PANTHER" id="PTHR31407:SF17">
    <property type="entry name" value="PSBP DOMAIN-CONTAINING PROTEIN 3, CHLOROPLASTIC"/>
    <property type="match status" value="1"/>
</dbReference>
<dbReference type="InterPro" id="IPR002683">
    <property type="entry name" value="PsbP_C"/>
</dbReference>
<evidence type="ECO:0000313" key="3">
    <source>
        <dbReference type="Proteomes" id="UP000321393"/>
    </source>
</evidence>
<dbReference type="GO" id="GO:0019898">
    <property type="term" value="C:extrinsic component of membrane"/>
    <property type="evidence" value="ECO:0007669"/>
    <property type="project" value="InterPro"/>
</dbReference>
<dbReference type="Gene3D" id="3.40.1000.10">
    <property type="entry name" value="Mog1/PsbP, alpha/beta/alpha sandwich"/>
    <property type="match status" value="1"/>
</dbReference>
<dbReference type="InterPro" id="IPR016123">
    <property type="entry name" value="Mog1/PsbP_a/b/a-sand"/>
</dbReference>
<comment type="caution">
    <text evidence="2">The sequence shown here is derived from an EMBL/GenBank/DDBJ whole genome shotgun (WGS) entry which is preliminary data.</text>
</comment>
<evidence type="ECO:0000259" key="1">
    <source>
        <dbReference type="Pfam" id="PF01789"/>
    </source>
</evidence>
<dbReference type="AlphaFoldDB" id="A0A5A7TTF9"/>
<dbReference type="GO" id="GO:0005509">
    <property type="term" value="F:calcium ion binding"/>
    <property type="evidence" value="ECO:0007669"/>
    <property type="project" value="InterPro"/>
</dbReference>
<reference evidence="2 3" key="1">
    <citation type="submission" date="2019-08" db="EMBL/GenBank/DDBJ databases">
        <title>Draft genome sequences of two oriental melons (Cucumis melo L. var makuwa).</title>
        <authorList>
            <person name="Kwon S.-Y."/>
        </authorList>
    </citation>
    <scope>NUCLEOTIDE SEQUENCE [LARGE SCALE GENOMIC DNA]</scope>
    <source>
        <strain evidence="3">cv. SW 3</strain>
        <tissue evidence="2">Leaf</tissue>
    </source>
</reference>
<dbReference type="Pfam" id="PF01789">
    <property type="entry name" value="PsbP"/>
    <property type="match status" value="1"/>
</dbReference>
<protein>
    <submittedName>
        <fullName evidence="2">PsbP domain-containing protein 3</fullName>
    </submittedName>
</protein>
<dbReference type="Proteomes" id="UP000321393">
    <property type="component" value="Unassembled WGS sequence"/>
</dbReference>